<evidence type="ECO:0000256" key="1">
    <source>
        <dbReference type="ARBA" id="ARBA00006642"/>
    </source>
</evidence>
<evidence type="ECO:0000256" key="4">
    <source>
        <dbReference type="ARBA" id="ARBA00022857"/>
    </source>
</evidence>
<dbReference type="GO" id="GO:0008839">
    <property type="term" value="F:4-hydroxy-tetrahydrodipicolinate reductase"/>
    <property type="evidence" value="ECO:0007669"/>
    <property type="project" value="UniProtKB-EC"/>
</dbReference>
<dbReference type="SUPFAM" id="SSF51735">
    <property type="entry name" value="NAD(P)-binding Rossmann-fold domains"/>
    <property type="match status" value="1"/>
</dbReference>
<reference evidence="15" key="1">
    <citation type="submission" date="2018-05" db="EMBL/GenBank/DDBJ databases">
        <authorList>
            <person name="Lanie J.A."/>
            <person name="Ng W.-L."/>
            <person name="Kazmierczak K.M."/>
            <person name="Andrzejewski T.M."/>
            <person name="Davidsen T.M."/>
            <person name="Wayne K.J."/>
            <person name="Tettelin H."/>
            <person name="Glass J.I."/>
            <person name="Rusch D."/>
            <person name="Podicherti R."/>
            <person name="Tsui H.-C.T."/>
            <person name="Winkler M.E."/>
        </authorList>
    </citation>
    <scope>NUCLEOTIDE SEQUENCE</scope>
</reference>
<evidence type="ECO:0000256" key="5">
    <source>
        <dbReference type="ARBA" id="ARBA00022915"/>
    </source>
</evidence>
<dbReference type="PANTHER" id="PTHR20836:SF0">
    <property type="entry name" value="4-HYDROXY-TETRAHYDRODIPICOLINATE REDUCTASE 1, CHLOROPLASTIC-RELATED"/>
    <property type="match status" value="1"/>
</dbReference>
<dbReference type="PROSITE" id="PS01298">
    <property type="entry name" value="DAPB"/>
    <property type="match status" value="1"/>
</dbReference>
<organism evidence="15">
    <name type="scientific">marine metagenome</name>
    <dbReference type="NCBI Taxonomy" id="408172"/>
    <lineage>
        <taxon>unclassified sequences</taxon>
        <taxon>metagenomes</taxon>
        <taxon>ecological metagenomes</taxon>
    </lineage>
</organism>
<dbReference type="NCBIfam" id="TIGR00036">
    <property type="entry name" value="dapB"/>
    <property type="match status" value="1"/>
</dbReference>
<dbReference type="HAMAP" id="MF_00102">
    <property type="entry name" value="DapB"/>
    <property type="match status" value="1"/>
</dbReference>
<gene>
    <name evidence="15" type="ORF">METZ01_LOCUS334289</name>
</gene>
<dbReference type="InterPro" id="IPR022664">
    <property type="entry name" value="DapB_N_CS"/>
</dbReference>
<dbReference type="GO" id="GO:0005829">
    <property type="term" value="C:cytosol"/>
    <property type="evidence" value="ECO:0007669"/>
    <property type="project" value="TreeGrafter"/>
</dbReference>
<keyword evidence="5" id="KW-0220">Diaminopimelate biosynthesis</keyword>
<evidence type="ECO:0000256" key="7">
    <source>
        <dbReference type="ARBA" id="ARBA00023027"/>
    </source>
</evidence>
<accession>A0A382Q930</accession>
<keyword evidence="4" id="KW-0521">NADP</keyword>
<evidence type="ECO:0000259" key="13">
    <source>
        <dbReference type="Pfam" id="PF01113"/>
    </source>
</evidence>
<evidence type="ECO:0000256" key="8">
    <source>
        <dbReference type="ARBA" id="ARBA00023154"/>
    </source>
</evidence>
<keyword evidence="8" id="KW-0457">Lysine biosynthesis</keyword>
<dbReference type="PIRSF" id="PIRSF000161">
    <property type="entry name" value="DHPR"/>
    <property type="match status" value="1"/>
</dbReference>
<feature type="domain" description="Dihydrodipicolinate reductase C-terminal" evidence="14">
    <location>
        <begin position="124"/>
        <end position="258"/>
    </location>
</feature>
<evidence type="ECO:0000256" key="12">
    <source>
        <dbReference type="ARBA" id="ARBA00049396"/>
    </source>
</evidence>
<dbReference type="InterPro" id="IPR023940">
    <property type="entry name" value="DHDPR_bac"/>
</dbReference>
<comment type="catalytic activity">
    <reaction evidence="11">
        <text>(S)-2,3,4,5-tetrahydrodipicolinate + NADP(+) + H2O = (2S,4S)-4-hydroxy-2,3,4,5-tetrahydrodipicolinate + NADPH + H(+)</text>
        <dbReference type="Rhea" id="RHEA:35331"/>
        <dbReference type="ChEBI" id="CHEBI:15377"/>
        <dbReference type="ChEBI" id="CHEBI:15378"/>
        <dbReference type="ChEBI" id="CHEBI:16845"/>
        <dbReference type="ChEBI" id="CHEBI:57783"/>
        <dbReference type="ChEBI" id="CHEBI:58349"/>
        <dbReference type="ChEBI" id="CHEBI:67139"/>
        <dbReference type="EC" id="1.17.1.8"/>
    </reaction>
</comment>
<dbReference type="PANTHER" id="PTHR20836">
    <property type="entry name" value="DIHYDRODIPICOLINATE REDUCTASE"/>
    <property type="match status" value="1"/>
</dbReference>
<keyword evidence="7" id="KW-0520">NAD</keyword>
<comment type="pathway">
    <text evidence="9">Amino-acid biosynthesis; L-lysine biosynthesis via DAP pathway; (S)-tetrahydrodipicolinate from L-aspartate: step 4/4.</text>
</comment>
<dbReference type="EC" id="1.17.1.8" evidence="10"/>
<keyword evidence="2" id="KW-0963">Cytoplasm</keyword>
<dbReference type="CDD" id="cd02274">
    <property type="entry name" value="DHDPR_N"/>
    <property type="match status" value="1"/>
</dbReference>
<dbReference type="SUPFAM" id="SSF55347">
    <property type="entry name" value="Glyceraldehyde-3-phosphate dehydrogenase-like, C-terminal domain"/>
    <property type="match status" value="1"/>
</dbReference>
<dbReference type="FunFam" id="3.30.360.10:FF:000009">
    <property type="entry name" value="4-hydroxy-tetrahydrodipicolinate reductase"/>
    <property type="match status" value="1"/>
</dbReference>
<keyword evidence="3" id="KW-0028">Amino-acid biosynthesis</keyword>
<evidence type="ECO:0000259" key="14">
    <source>
        <dbReference type="Pfam" id="PF05173"/>
    </source>
</evidence>
<dbReference type="GO" id="GO:0019877">
    <property type="term" value="P:diaminopimelate biosynthetic process"/>
    <property type="evidence" value="ECO:0007669"/>
    <property type="project" value="UniProtKB-KW"/>
</dbReference>
<evidence type="ECO:0000256" key="3">
    <source>
        <dbReference type="ARBA" id="ARBA00022605"/>
    </source>
</evidence>
<dbReference type="EMBL" id="UINC01112464">
    <property type="protein sequence ID" value="SVC81435.1"/>
    <property type="molecule type" value="Genomic_DNA"/>
</dbReference>
<evidence type="ECO:0000256" key="6">
    <source>
        <dbReference type="ARBA" id="ARBA00023002"/>
    </source>
</evidence>
<evidence type="ECO:0000256" key="2">
    <source>
        <dbReference type="ARBA" id="ARBA00022490"/>
    </source>
</evidence>
<sequence length="261" mass="27573">MGKGSLKVGVLGAAGRMGRSVCSAVMQAESLELAAAVDLASDESEEMPGDIPITQEISDFFKAEVDVVVDFTIAEASKNNLPLLAEEGVDVVVGTSGLSDQDVLKIEKKFNESSCLIVPNFAIGAVLMMHFASIAAPWFNTAEIIEYHHNQKKDSPSGTAIATAERMSSASNQWDEDPTISESIAGARGAKLKGIPIHAVRMKGMVAHQEVIMGSVGQTLTLRHDSPDRESFMPGVLLAVQGVASLPNGLTIGLEKLLGIE</sequence>
<evidence type="ECO:0000313" key="15">
    <source>
        <dbReference type="EMBL" id="SVC81435.1"/>
    </source>
</evidence>
<dbReference type="GO" id="GO:0009089">
    <property type="term" value="P:lysine biosynthetic process via diaminopimelate"/>
    <property type="evidence" value="ECO:0007669"/>
    <property type="project" value="InterPro"/>
</dbReference>
<evidence type="ECO:0000256" key="11">
    <source>
        <dbReference type="ARBA" id="ARBA00049080"/>
    </source>
</evidence>
<keyword evidence="6" id="KW-0560">Oxidoreductase</keyword>
<dbReference type="InterPro" id="IPR000846">
    <property type="entry name" value="DapB_N"/>
</dbReference>
<proteinExistence type="inferred from homology"/>
<dbReference type="AlphaFoldDB" id="A0A382Q930"/>
<protein>
    <recommendedName>
        <fullName evidence="10">4-hydroxy-tetrahydrodipicolinate reductase</fullName>
        <ecNumber evidence="10">1.17.1.8</ecNumber>
    </recommendedName>
</protein>
<evidence type="ECO:0000256" key="10">
    <source>
        <dbReference type="ARBA" id="ARBA00038983"/>
    </source>
</evidence>
<feature type="domain" description="Dihydrodipicolinate reductase N-terminal" evidence="13">
    <location>
        <begin position="7"/>
        <end position="121"/>
    </location>
</feature>
<dbReference type="Pfam" id="PF05173">
    <property type="entry name" value="DapB_C"/>
    <property type="match status" value="1"/>
</dbReference>
<dbReference type="InterPro" id="IPR022663">
    <property type="entry name" value="DapB_C"/>
</dbReference>
<evidence type="ECO:0000256" key="9">
    <source>
        <dbReference type="ARBA" id="ARBA00037922"/>
    </source>
</evidence>
<dbReference type="Pfam" id="PF01113">
    <property type="entry name" value="DapB_N"/>
    <property type="match status" value="1"/>
</dbReference>
<name>A0A382Q930_9ZZZZ</name>
<dbReference type="Gene3D" id="3.30.360.10">
    <property type="entry name" value="Dihydrodipicolinate Reductase, domain 2"/>
    <property type="match status" value="1"/>
</dbReference>
<comment type="catalytic activity">
    <reaction evidence="12">
        <text>(S)-2,3,4,5-tetrahydrodipicolinate + NAD(+) + H2O = (2S,4S)-4-hydroxy-2,3,4,5-tetrahydrodipicolinate + NADH + H(+)</text>
        <dbReference type="Rhea" id="RHEA:35323"/>
        <dbReference type="ChEBI" id="CHEBI:15377"/>
        <dbReference type="ChEBI" id="CHEBI:15378"/>
        <dbReference type="ChEBI" id="CHEBI:16845"/>
        <dbReference type="ChEBI" id="CHEBI:57540"/>
        <dbReference type="ChEBI" id="CHEBI:57945"/>
        <dbReference type="ChEBI" id="CHEBI:67139"/>
        <dbReference type="EC" id="1.17.1.8"/>
    </reaction>
</comment>
<dbReference type="InterPro" id="IPR036291">
    <property type="entry name" value="NAD(P)-bd_dom_sf"/>
</dbReference>
<dbReference type="Gene3D" id="3.40.50.720">
    <property type="entry name" value="NAD(P)-binding Rossmann-like Domain"/>
    <property type="match status" value="1"/>
</dbReference>
<comment type="similarity">
    <text evidence="1">Belongs to the DapB family.</text>
</comment>